<reference evidence="2 3" key="1">
    <citation type="submission" date="2009-11" db="EMBL/GenBank/DDBJ databases">
        <title>Annotation of Allomyces macrogynus ATCC 38327.</title>
        <authorList>
            <consortium name="The Broad Institute Genome Sequencing Platform"/>
            <person name="Russ C."/>
            <person name="Cuomo C."/>
            <person name="Burger G."/>
            <person name="Gray M.W."/>
            <person name="Holland P.W.H."/>
            <person name="King N."/>
            <person name="Lang F.B.F."/>
            <person name="Roger A.J."/>
            <person name="Ruiz-Trillo I."/>
            <person name="Young S.K."/>
            <person name="Zeng Q."/>
            <person name="Gargeya S."/>
            <person name="Fitzgerald M."/>
            <person name="Haas B."/>
            <person name="Abouelleil A."/>
            <person name="Alvarado L."/>
            <person name="Arachchi H.M."/>
            <person name="Berlin A."/>
            <person name="Chapman S.B."/>
            <person name="Gearin G."/>
            <person name="Goldberg J."/>
            <person name="Griggs A."/>
            <person name="Gujja S."/>
            <person name="Hansen M."/>
            <person name="Heiman D."/>
            <person name="Howarth C."/>
            <person name="Larimer J."/>
            <person name="Lui A."/>
            <person name="MacDonald P.J.P."/>
            <person name="McCowen C."/>
            <person name="Montmayeur A."/>
            <person name="Murphy C."/>
            <person name="Neiman D."/>
            <person name="Pearson M."/>
            <person name="Priest M."/>
            <person name="Roberts A."/>
            <person name="Saif S."/>
            <person name="Shea T."/>
            <person name="Sisk P."/>
            <person name="Stolte C."/>
            <person name="Sykes S."/>
            <person name="Wortman J."/>
            <person name="Nusbaum C."/>
            <person name="Birren B."/>
        </authorList>
    </citation>
    <scope>NUCLEOTIDE SEQUENCE [LARGE SCALE GENOMIC DNA]</scope>
    <source>
        <strain evidence="2 3">ATCC 38327</strain>
    </source>
</reference>
<feature type="region of interest" description="Disordered" evidence="1">
    <location>
        <begin position="654"/>
        <end position="733"/>
    </location>
</feature>
<evidence type="ECO:0000313" key="3">
    <source>
        <dbReference type="Proteomes" id="UP000054350"/>
    </source>
</evidence>
<feature type="compositionally biased region" description="Basic and acidic residues" evidence="1">
    <location>
        <begin position="274"/>
        <end position="384"/>
    </location>
</feature>
<evidence type="ECO:0000313" key="2">
    <source>
        <dbReference type="EMBL" id="KNE61731.1"/>
    </source>
</evidence>
<feature type="compositionally biased region" description="Low complexity" evidence="1">
    <location>
        <begin position="418"/>
        <end position="466"/>
    </location>
</feature>
<feature type="region of interest" description="Disordered" evidence="1">
    <location>
        <begin position="107"/>
        <end position="466"/>
    </location>
</feature>
<evidence type="ECO:0008006" key="4">
    <source>
        <dbReference type="Google" id="ProtNLM"/>
    </source>
</evidence>
<proteinExistence type="predicted"/>
<sequence>MNGANAPPPSATGCNEMTLHLRLRISDRGITLDPPQLELPLSSAAAAAPVPAAQPAPMTPTSPPTVPGGAAAAVAAHAQSSPILALQSVMNMLTNAANGAFYRPEPVPAPVPQRSREYVAPAPPPRSREYDAPAPPPRSREYVAPAPLPRSREYDAPAPLPRSREYDAPPRQREYDAPSHSRTYEYGEYASSRMQMDEPAPPLPTRECDASLSREYNAPAQSRLRESDAPAPARSNRYDAPAPPPPPPATSRCARSPSASTVGTHRRAMTPSPRPHDDATVRVDHAPRTEQQRDTHADRPVDTDFTARTDHQRDTYADHERDTRTVLHARDMHTDRERDLHADRTRDPHPELQRDTHADHPRDTQADDRCDTHTDHLRDKHAPDRAAPASRTPVAAAAPATPARVPAAPLLAPPPPRGRSISTRRSTPSPASRAGRASSCGSSRETRSQSRSRVPAAPPTAANPANATASGALLHIDRYIPAHRDQGLRSRSRTRSTGSRSRSRGRSRSRHSAHRDDDRGRSRGPKLQPARRASGTTGGGGGGGVGQQYDTHCNLVQFSNLPFRQPVSDLINMVRDHAGRVVSWRKLYKRVADEPPVTKYSYAGVVLIVMATETGFEDALQMHGTYFGGRPLTIHKGRTRHDLSVSPVRGKRVTPGLSFLTPSTRRRRARSLTDSPSPPRAQKRYRQDYITWTGGTNGYGTGFPPASDLYEEEEEDGGYRREGSSARREQGEW</sequence>
<name>A0A0L0SGU4_ALLM3</name>
<feature type="compositionally biased region" description="Basic and acidic residues" evidence="1">
    <location>
        <begin position="162"/>
        <end position="185"/>
    </location>
</feature>
<reference evidence="2 3" key="2">
    <citation type="submission" date="2009-11" db="EMBL/GenBank/DDBJ databases">
        <title>The Genome Sequence of Allomyces macrogynus strain ATCC 38327.</title>
        <authorList>
            <consortium name="The Broad Institute Genome Sequencing Platform"/>
            <person name="Russ C."/>
            <person name="Cuomo C."/>
            <person name="Shea T."/>
            <person name="Young S.K."/>
            <person name="Zeng Q."/>
            <person name="Koehrsen M."/>
            <person name="Haas B."/>
            <person name="Borodovsky M."/>
            <person name="Guigo R."/>
            <person name="Alvarado L."/>
            <person name="Berlin A."/>
            <person name="Borenstein D."/>
            <person name="Chen Z."/>
            <person name="Engels R."/>
            <person name="Freedman E."/>
            <person name="Gellesch M."/>
            <person name="Goldberg J."/>
            <person name="Griggs A."/>
            <person name="Gujja S."/>
            <person name="Heiman D."/>
            <person name="Hepburn T."/>
            <person name="Howarth C."/>
            <person name="Jen D."/>
            <person name="Larson L."/>
            <person name="Lewis B."/>
            <person name="Mehta T."/>
            <person name="Park D."/>
            <person name="Pearson M."/>
            <person name="Roberts A."/>
            <person name="Saif S."/>
            <person name="Shenoy N."/>
            <person name="Sisk P."/>
            <person name="Stolte C."/>
            <person name="Sykes S."/>
            <person name="Walk T."/>
            <person name="White J."/>
            <person name="Yandava C."/>
            <person name="Burger G."/>
            <person name="Gray M.W."/>
            <person name="Holland P.W.H."/>
            <person name="King N."/>
            <person name="Lang F.B.F."/>
            <person name="Roger A.J."/>
            <person name="Ruiz-Trillo I."/>
            <person name="Lander E."/>
            <person name="Nusbaum C."/>
        </authorList>
    </citation>
    <scope>NUCLEOTIDE SEQUENCE [LARGE SCALE GENOMIC DNA]</scope>
    <source>
        <strain evidence="2 3">ATCC 38327</strain>
    </source>
</reference>
<accession>A0A0L0SGU4</accession>
<dbReference type="InterPro" id="IPR035979">
    <property type="entry name" value="RBD_domain_sf"/>
</dbReference>
<feature type="compositionally biased region" description="Low complexity" evidence="1">
    <location>
        <begin position="385"/>
        <end position="410"/>
    </location>
</feature>
<keyword evidence="3" id="KW-1185">Reference proteome</keyword>
<dbReference type="SUPFAM" id="SSF54928">
    <property type="entry name" value="RNA-binding domain, RBD"/>
    <property type="match status" value="1"/>
</dbReference>
<evidence type="ECO:0000256" key="1">
    <source>
        <dbReference type="SAM" id="MobiDB-lite"/>
    </source>
</evidence>
<feature type="compositionally biased region" description="Basic and acidic residues" evidence="1">
    <location>
        <begin position="717"/>
        <end position="733"/>
    </location>
</feature>
<dbReference type="Proteomes" id="UP000054350">
    <property type="component" value="Unassembled WGS sequence"/>
</dbReference>
<dbReference type="CDD" id="cd00590">
    <property type="entry name" value="RRM_SF"/>
    <property type="match status" value="1"/>
</dbReference>
<dbReference type="GO" id="GO:0003676">
    <property type="term" value="F:nucleic acid binding"/>
    <property type="evidence" value="ECO:0007669"/>
    <property type="project" value="InterPro"/>
</dbReference>
<dbReference type="EMBL" id="GG745338">
    <property type="protein sequence ID" value="KNE61731.1"/>
    <property type="molecule type" value="Genomic_DNA"/>
</dbReference>
<feature type="compositionally biased region" description="Basic residues" evidence="1">
    <location>
        <begin position="501"/>
        <end position="513"/>
    </location>
</feature>
<organism evidence="2 3">
    <name type="scientific">Allomyces macrogynus (strain ATCC 38327)</name>
    <name type="common">Allomyces javanicus var. macrogynus</name>
    <dbReference type="NCBI Taxonomy" id="578462"/>
    <lineage>
        <taxon>Eukaryota</taxon>
        <taxon>Fungi</taxon>
        <taxon>Fungi incertae sedis</taxon>
        <taxon>Blastocladiomycota</taxon>
        <taxon>Blastocladiomycetes</taxon>
        <taxon>Blastocladiales</taxon>
        <taxon>Blastocladiaceae</taxon>
        <taxon>Allomyces</taxon>
    </lineage>
</organism>
<gene>
    <name evidence="2" type="ORF">AMAG_06533</name>
</gene>
<feature type="region of interest" description="Disordered" evidence="1">
    <location>
        <begin position="481"/>
        <end position="548"/>
    </location>
</feature>
<dbReference type="VEuPathDB" id="FungiDB:AMAG_06533"/>
<dbReference type="OMA" id="DHAPRTE"/>
<dbReference type="OrthoDB" id="10575065at2759"/>
<feature type="compositionally biased region" description="Gly residues" evidence="1">
    <location>
        <begin position="536"/>
        <end position="546"/>
    </location>
</feature>
<feature type="compositionally biased region" description="Low complexity" evidence="1">
    <location>
        <begin position="250"/>
        <end position="261"/>
    </location>
</feature>
<dbReference type="AlphaFoldDB" id="A0A0L0SGU4"/>
<protein>
    <recommendedName>
        <fullName evidence="4">RRM domain-containing protein</fullName>
    </recommendedName>
</protein>